<dbReference type="PROSITE" id="PS50076">
    <property type="entry name" value="DNAJ_2"/>
    <property type="match status" value="1"/>
</dbReference>
<gene>
    <name evidence="8" type="ORF">KVV02_003926</name>
</gene>
<dbReference type="PANTHER" id="PTHR44140">
    <property type="entry name" value="LD25575P"/>
    <property type="match status" value="1"/>
</dbReference>
<dbReference type="GO" id="GO:0051087">
    <property type="term" value="F:protein-folding chaperone binding"/>
    <property type="evidence" value="ECO:0007669"/>
    <property type="project" value="TreeGrafter"/>
</dbReference>
<evidence type="ECO:0000256" key="5">
    <source>
        <dbReference type="SAM" id="MobiDB-lite"/>
    </source>
</evidence>
<proteinExistence type="predicted"/>
<dbReference type="GO" id="GO:0051787">
    <property type="term" value="F:misfolded protein binding"/>
    <property type="evidence" value="ECO:0007669"/>
    <property type="project" value="TreeGrafter"/>
</dbReference>
<comment type="subcellular location">
    <subcellularLocation>
        <location evidence="1">Endoplasmic reticulum</location>
    </subcellularLocation>
</comment>
<evidence type="ECO:0000313" key="8">
    <source>
        <dbReference type="EMBL" id="KAG9320269.1"/>
    </source>
</evidence>
<name>A0A9P7ZXV2_MORAP</name>
<dbReference type="InterPro" id="IPR011990">
    <property type="entry name" value="TPR-like_helical_dom_sf"/>
</dbReference>
<feature type="domain" description="J" evidence="7">
    <location>
        <begin position="402"/>
        <end position="470"/>
    </location>
</feature>
<dbReference type="InterPro" id="IPR036869">
    <property type="entry name" value="J_dom_sf"/>
</dbReference>
<accession>A0A9P7ZXV2</accession>
<evidence type="ECO:0000256" key="4">
    <source>
        <dbReference type="PROSITE-ProRule" id="PRU00339"/>
    </source>
</evidence>
<evidence type="ECO:0000256" key="3">
    <source>
        <dbReference type="ARBA" id="ARBA00022824"/>
    </source>
</evidence>
<feature type="signal peptide" evidence="6">
    <location>
        <begin position="1"/>
        <end position="19"/>
    </location>
</feature>
<dbReference type="InterPro" id="IPR019734">
    <property type="entry name" value="TPR_rpt"/>
</dbReference>
<feature type="chain" id="PRO_5040343555" description="J domain-containing protein" evidence="6">
    <location>
        <begin position="20"/>
        <end position="516"/>
    </location>
</feature>
<dbReference type="Proteomes" id="UP000717515">
    <property type="component" value="Unassembled WGS sequence"/>
</dbReference>
<keyword evidence="2 6" id="KW-0732">Signal</keyword>
<feature type="repeat" description="TPR" evidence="4">
    <location>
        <begin position="57"/>
        <end position="90"/>
    </location>
</feature>
<dbReference type="SMART" id="SM00271">
    <property type="entry name" value="DnaJ"/>
    <property type="match status" value="1"/>
</dbReference>
<dbReference type="CDD" id="cd06257">
    <property type="entry name" value="DnaJ"/>
    <property type="match status" value="1"/>
</dbReference>
<protein>
    <recommendedName>
        <fullName evidence="7">J domain-containing protein</fullName>
    </recommendedName>
</protein>
<dbReference type="Gene3D" id="1.25.40.10">
    <property type="entry name" value="Tetratricopeptide repeat domain"/>
    <property type="match status" value="1"/>
</dbReference>
<keyword evidence="4" id="KW-0802">TPR repeat</keyword>
<sequence length="516" mass="57844">MKGVLFISFLILCSVFAEASVATERLLDQAKIHLAKGEHLLALQNYDAAIDQDPYNYLAYARRAATYLTLSRNNQALADFTTILDLKPDFYQALLQRGKLYARTGQFEHATQDLKRYLRKHKNDSSAPEVQTLLSNVQSASGALKPAARAMAKGQPDECIQLLDRAILTAPLHVPFRLQRAECHLKKGNVEQTVHDLSSTLTNADTDPKLLRRLSTMTYYSLYQPEQALAQVKRCIQFDPENKQCKALFKKLKGTEKDVHKLNSDLEKKRWAGVINKAVGGGDTSLVRAIELETANMENENLAVGKMPKRLQLKVCSAACKAYTETRDKNSSLKWCSKTLSMDGSNLDGLIGRGTAHLLSESYEEAIRDFKKAQEVAGGQDHRIHELLSKAQRLLAQSQQKDHYKTLEVPRSASDREIKKAYRIQARKWHPDTYRGELLPEQVEKKMAAVNDAYEVLSNPELKARYDNGEDPTSPQGQQTPFTQGFNGQPFFFQQGRGPSGQSGGGSGAYSFKFHF</sequence>
<reference evidence="8" key="1">
    <citation type="submission" date="2021-07" db="EMBL/GenBank/DDBJ databases">
        <title>Draft genome of Mortierella alpina, strain LL118, isolated from an aspen leaf litter sample.</title>
        <authorList>
            <person name="Yang S."/>
            <person name="Vinatzer B.A."/>
        </authorList>
    </citation>
    <scope>NUCLEOTIDE SEQUENCE</scope>
    <source>
        <strain evidence="8">LL118</strain>
    </source>
</reference>
<evidence type="ECO:0000313" key="9">
    <source>
        <dbReference type="Proteomes" id="UP000717515"/>
    </source>
</evidence>
<evidence type="ECO:0000256" key="6">
    <source>
        <dbReference type="SAM" id="SignalP"/>
    </source>
</evidence>
<dbReference type="EMBL" id="JAIFTL010000308">
    <property type="protein sequence ID" value="KAG9320269.1"/>
    <property type="molecule type" value="Genomic_DNA"/>
</dbReference>
<evidence type="ECO:0000256" key="2">
    <source>
        <dbReference type="ARBA" id="ARBA00022729"/>
    </source>
</evidence>
<feature type="compositionally biased region" description="Polar residues" evidence="5">
    <location>
        <begin position="471"/>
        <end position="480"/>
    </location>
</feature>
<keyword evidence="3" id="KW-0256">Endoplasmic reticulum</keyword>
<dbReference type="Pfam" id="PF13432">
    <property type="entry name" value="TPR_16"/>
    <property type="match status" value="1"/>
</dbReference>
<dbReference type="PRINTS" id="PR00625">
    <property type="entry name" value="JDOMAIN"/>
</dbReference>
<dbReference type="Gene3D" id="1.10.287.110">
    <property type="entry name" value="DnaJ domain"/>
    <property type="match status" value="1"/>
</dbReference>
<evidence type="ECO:0000256" key="1">
    <source>
        <dbReference type="ARBA" id="ARBA00004240"/>
    </source>
</evidence>
<dbReference type="GO" id="GO:0034975">
    <property type="term" value="P:protein folding in endoplasmic reticulum"/>
    <property type="evidence" value="ECO:0007669"/>
    <property type="project" value="TreeGrafter"/>
</dbReference>
<comment type="caution">
    <text evidence="8">The sequence shown here is derived from an EMBL/GenBank/DDBJ whole genome shotgun (WGS) entry which is preliminary data.</text>
</comment>
<feature type="compositionally biased region" description="Low complexity" evidence="5">
    <location>
        <begin position="481"/>
        <end position="497"/>
    </location>
</feature>
<dbReference type="AlphaFoldDB" id="A0A9P7ZXV2"/>
<dbReference type="GO" id="GO:0005783">
    <property type="term" value="C:endoplasmic reticulum"/>
    <property type="evidence" value="ECO:0007669"/>
    <property type="project" value="UniProtKB-SubCell"/>
</dbReference>
<feature type="compositionally biased region" description="Gly residues" evidence="5">
    <location>
        <begin position="498"/>
        <end position="508"/>
    </location>
</feature>
<dbReference type="InterPro" id="IPR051727">
    <property type="entry name" value="DnaJ_C3_Co-chaperones"/>
</dbReference>
<dbReference type="PANTHER" id="PTHR44140:SF2">
    <property type="entry name" value="LD25575P"/>
    <property type="match status" value="1"/>
</dbReference>
<evidence type="ECO:0000259" key="7">
    <source>
        <dbReference type="PROSITE" id="PS50076"/>
    </source>
</evidence>
<dbReference type="SMART" id="SM00028">
    <property type="entry name" value="TPR"/>
    <property type="match status" value="6"/>
</dbReference>
<dbReference type="SUPFAM" id="SSF46565">
    <property type="entry name" value="Chaperone J-domain"/>
    <property type="match status" value="1"/>
</dbReference>
<dbReference type="PROSITE" id="PS50005">
    <property type="entry name" value="TPR"/>
    <property type="match status" value="2"/>
</dbReference>
<dbReference type="SUPFAM" id="SSF48452">
    <property type="entry name" value="TPR-like"/>
    <property type="match status" value="1"/>
</dbReference>
<feature type="region of interest" description="Disordered" evidence="5">
    <location>
        <begin position="464"/>
        <end position="516"/>
    </location>
</feature>
<dbReference type="Pfam" id="PF00226">
    <property type="entry name" value="DnaJ"/>
    <property type="match status" value="1"/>
</dbReference>
<organism evidence="8 9">
    <name type="scientific">Mortierella alpina</name>
    <name type="common">Oleaginous fungus</name>
    <name type="synonym">Mortierella renispora</name>
    <dbReference type="NCBI Taxonomy" id="64518"/>
    <lineage>
        <taxon>Eukaryota</taxon>
        <taxon>Fungi</taxon>
        <taxon>Fungi incertae sedis</taxon>
        <taxon>Mucoromycota</taxon>
        <taxon>Mortierellomycotina</taxon>
        <taxon>Mortierellomycetes</taxon>
        <taxon>Mortierellales</taxon>
        <taxon>Mortierellaceae</taxon>
        <taxon>Mortierella</taxon>
    </lineage>
</organism>
<feature type="repeat" description="TPR" evidence="4">
    <location>
        <begin position="91"/>
        <end position="124"/>
    </location>
</feature>
<dbReference type="InterPro" id="IPR001623">
    <property type="entry name" value="DnaJ_domain"/>
</dbReference>